<organism evidence="12 13">
    <name type="scientific">Cyberlindnera jadinii (strain ATCC 18201 / CBS 1600 / BCRC 20928 / JCM 3617 / NBRC 0987 / NRRL Y-1542)</name>
    <name type="common">Torula yeast</name>
    <name type="synonym">Candida utilis</name>
    <dbReference type="NCBI Taxonomy" id="983966"/>
    <lineage>
        <taxon>Eukaryota</taxon>
        <taxon>Fungi</taxon>
        <taxon>Dikarya</taxon>
        <taxon>Ascomycota</taxon>
        <taxon>Saccharomycotina</taxon>
        <taxon>Saccharomycetes</taxon>
        <taxon>Phaffomycetales</taxon>
        <taxon>Phaffomycetaceae</taxon>
        <taxon>Cyberlindnera</taxon>
    </lineage>
</organism>
<dbReference type="GeneID" id="30991263"/>
<dbReference type="FunFam" id="3.30.830.10:FF:000005">
    <property type="entry name" value="nardilysin isoform X1"/>
    <property type="match status" value="1"/>
</dbReference>
<evidence type="ECO:0000256" key="7">
    <source>
        <dbReference type="RuleBase" id="RU004447"/>
    </source>
</evidence>
<keyword evidence="2" id="KW-0645">Protease</keyword>
<evidence type="ECO:0000256" key="5">
    <source>
        <dbReference type="ARBA" id="ARBA00022833"/>
    </source>
</evidence>
<evidence type="ECO:0000259" key="8">
    <source>
        <dbReference type="Pfam" id="PF00675"/>
    </source>
</evidence>
<dbReference type="GO" id="GO:0005739">
    <property type="term" value="C:mitochondrion"/>
    <property type="evidence" value="ECO:0007669"/>
    <property type="project" value="TreeGrafter"/>
</dbReference>
<dbReference type="InterPro" id="IPR032632">
    <property type="entry name" value="Peptidase_M16_M"/>
</dbReference>
<dbReference type="GO" id="GO:0051603">
    <property type="term" value="P:proteolysis involved in protein catabolic process"/>
    <property type="evidence" value="ECO:0007669"/>
    <property type="project" value="TreeGrafter"/>
</dbReference>
<keyword evidence="13" id="KW-1185">Reference proteome</keyword>
<evidence type="ECO:0000256" key="1">
    <source>
        <dbReference type="ARBA" id="ARBA00007261"/>
    </source>
</evidence>
<dbReference type="PROSITE" id="PS00143">
    <property type="entry name" value="INSULINASE"/>
    <property type="match status" value="1"/>
</dbReference>
<dbReference type="Pfam" id="PF16187">
    <property type="entry name" value="Peptidase_M16_M"/>
    <property type="match status" value="1"/>
</dbReference>
<dbReference type="InterPro" id="IPR054734">
    <property type="entry name" value="PqqF-like_C_4"/>
</dbReference>
<dbReference type="STRING" id="983966.A0A1E4S2G1"/>
<name>A0A1E4S2G1_CYBJN</name>
<dbReference type="Gene3D" id="3.30.830.10">
    <property type="entry name" value="Metalloenzyme, LuxS/M16 peptidase-like"/>
    <property type="match status" value="4"/>
</dbReference>
<keyword evidence="4" id="KW-0378">Hydrolase</keyword>
<feature type="domain" description="Peptidase M16 middle/third" evidence="10">
    <location>
        <begin position="377"/>
        <end position="658"/>
    </location>
</feature>
<dbReference type="EMBL" id="KV453930">
    <property type="protein sequence ID" value="ODV73612.1"/>
    <property type="molecule type" value="Genomic_DNA"/>
</dbReference>
<gene>
    <name evidence="12" type="ORF">CYBJADRAFT_177479</name>
</gene>
<dbReference type="GO" id="GO:0046872">
    <property type="term" value="F:metal ion binding"/>
    <property type="evidence" value="ECO:0007669"/>
    <property type="project" value="UniProtKB-KW"/>
</dbReference>
<dbReference type="Pfam" id="PF00675">
    <property type="entry name" value="Peptidase_M16"/>
    <property type="match status" value="1"/>
</dbReference>
<dbReference type="InterPro" id="IPR011249">
    <property type="entry name" value="Metalloenz_LuxS/M16"/>
</dbReference>
<accession>A0A1E4S2G1</accession>
<evidence type="ECO:0000256" key="6">
    <source>
        <dbReference type="ARBA" id="ARBA00023049"/>
    </source>
</evidence>
<dbReference type="PANTHER" id="PTHR43690:SF18">
    <property type="entry name" value="INSULIN-DEGRADING ENZYME-RELATED"/>
    <property type="match status" value="1"/>
</dbReference>
<dbReference type="OrthoDB" id="952271at2759"/>
<dbReference type="GO" id="GO:0004222">
    <property type="term" value="F:metalloendopeptidase activity"/>
    <property type="evidence" value="ECO:0007669"/>
    <property type="project" value="InterPro"/>
</dbReference>
<evidence type="ECO:0000259" key="10">
    <source>
        <dbReference type="Pfam" id="PF16187"/>
    </source>
</evidence>
<evidence type="ECO:0000313" key="13">
    <source>
        <dbReference type="Proteomes" id="UP000094389"/>
    </source>
</evidence>
<dbReference type="PANTHER" id="PTHR43690">
    <property type="entry name" value="NARDILYSIN"/>
    <property type="match status" value="1"/>
</dbReference>
<evidence type="ECO:0000313" key="12">
    <source>
        <dbReference type="EMBL" id="ODV73612.1"/>
    </source>
</evidence>
<dbReference type="Pfam" id="PF22456">
    <property type="entry name" value="PqqF-like_C_4"/>
    <property type="match status" value="1"/>
</dbReference>
<dbReference type="InterPro" id="IPR007863">
    <property type="entry name" value="Peptidase_M16_C"/>
</dbReference>
<feature type="domain" description="Peptidase M16 C-terminal" evidence="9">
    <location>
        <begin position="193"/>
        <end position="371"/>
    </location>
</feature>
<evidence type="ECO:0000259" key="9">
    <source>
        <dbReference type="Pfam" id="PF05193"/>
    </source>
</evidence>
<dbReference type="InterPro" id="IPR011765">
    <property type="entry name" value="Pept_M16_N"/>
</dbReference>
<dbReference type="FunFam" id="3.30.830.10:FF:000004">
    <property type="entry name" value="Putative insulin-degrading enzyme"/>
    <property type="match status" value="1"/>
</dbReference>
<proteinExistence type="inferred from homology"/>
<keyword evidence="5" id="KW-0862">Zinc</keyword>
<dbReference type="GO" id="GO:0005829">
    <property type="term" value="C:cytosol"/>
    <property type="evidence" value="ECO:0007669"/>
    <property type="project" value="TreeGrafter"/>
</dbReference>
<sequence>MTFNKSNGIEKPDLDDRQYKVITLDNKLKALLISDPKADKSAAALDVNVGAFSDYEHLPGLAHFCEHLLFMGTEKYPDENEYSSYLSNHGGHSNAYTAAEDTNYYFEVNHQYLEGALDRFSQFFIAPLFDPSCKDREIRAVDSENKKNLQNDTWRLYQLDKSLSNPSHPYHKFSTGNLQTLGEIPAGKGIDVRDELLKFYKESYSSNLMKLAVIGREDLSTLEKWVVEKFTTVPNYNTAKPVFDAPVFTHNELQKLIKAKPVMSKNKLGLSFSVPDHDNSWDVQSSHYFSHLIGHEGNGSILAYLKEQGWANSLSAGGYTISKGNATFGVDVDLTEKGLQHYEDVLYTIFQFLEIVRNEEPHQWIYEELKEISEMNFKFKQKSSPSSTVSSLAKDLQKDYVPDDYVLSRRVMRRYDPALIKEFGSSLTVDNLRVTLVSQSVDTNKTEKWYGTEYSVEDLSPEFISKLSKPSPNPELRFPKPNEFIPTKFDVERVEVQEPLKKPKLLQNDDKFRFWFKKDDQFWVPKACVQLFLNLPATTGTPSANAMTTLFSELLQDALIDISYNAEIAMLHFNLITGKEGLVLSFDGYNEKLSVLIQEVLEAMVTFKPQKHRFEVIKEKRIRNLKNFEYKPPYNQVTTVFSTLVNEKVFSTHDMIEAVNNTTFEDIERFIPGIFKQAFVEGLIIGNYKEQEAFEITKLITGSLSFAPLFSAQRFKPRSYILPEEKTFRYELLLPDENNTNTCIQYFIQAGETRDSRQYAQVELLAQIIKEPAFDILRTKEQLGYIVFSGLLETRTTFGLRIIIQSERNAAYLESRIANFLKLFQVTLKEMPAEKFEHHKEALIHKKLESLKNLHQENARYTAAISNVAVEHLKSITKQETETYYDKFGVSTLSTYLYKLRSTHMIRAKSILNISP</sequence>
<dbReference type="Pfam" id="PF05193">
    <property type="entry name" value="Peptidase_M16_C"/>
    <property type="match status" value="1"/>
</dbReference>
<dbReference type="OMA" id="WIFDEMK"/>
<keyword evidence="6" id="KW-0482">Metalloprotease</keyword>
<evidence type="ECO:0000256" key="3">
    <source>
        <dbReference type="ARBA" id="ARBA00022723"/>
    </source>
</evidence>
<evidence type="ECO:0000256" key="2">
    <source>
        <dbReference type="ARBA" id="ARBA00022670"/>
    </source>
</evidence>
<dbReference type="InterPro" id="IPR050626">
    <property type="entry name" value="Peptidase_M16"/>
</dbReference>
<dbReference type="SUPFAM" id="SSF63411">
    <property type="entry name" value="LuxS/MPP-like metallohydrolase"/>
    <property type="match status" value="4"/>
</dbReference>
<dbReference type="InterPro" id="IPR001431">
    <property type="entry name" value="Pept_M16_Zn_BS"/>
</dbReference>
<dbReference type="FunFam" id="3.30.830.10:FF:000003">
    <property type="entry name" value="Insulin-degrading enzyme"/>
    <property type="match status" value="1"/>
</dbReference>
<dbReference type="Proteomes" id="UP000094389">
    <property type="component" value="Unassembled WGS sequence"/>
</dbReference>
<evidence type="ECO:0000256" key="4">
    <source>
        <dbReference type="ARBA" id="ARBA00022801"/>
    </source>
</evidence>
<feature type="domain" description="Coenzyme PQQ synthesis protein F-like C-terminal lobe" evidence="11">
    <location>
        <begin position="764"/>
        <end position="861"/>
    </location>
</feature>
<evidence type="ECO:0000259" key="11">
    <source>
        <dbReference type="Pfam" id="PF22456"/>
    </source>
</evidence>
<comment type="similarity">
    <text evidence="1 7">Belongs to the peptidase M16 family.</text>
</comment>
<dbReference type="GO" id="GO:0043171">
    <property type="term" value="P:peptide catabolic process"/>
    <property type="evidence" value="ECO:0007669"/>
    <property type="project" value="TreeGrafter"/>
</dbReference>
<dbReference type="RefSeq" id="XP_020070651.1">
    <property type="nucleotide sequence ID" value="XM_020216867.1"/>
</dbReference>
<reference evidence="12 13" key="1">
    <citation type="journal article" date="2016" name="Proc. Natl. Acad. Sci. U.S.A.">
        <title>Comparative genomics of biotechnologically important yeasts.</title>
        <authorList>
            <person name="Riley R."/>
            <person name="Haridas S."/>
            <person name="Wolfe K.H."/>
            <person name="Lopes M.R."/>
            <person name="Hittinger C.T."/>
            <person name="Goeker M."/>
            <person name="Salamov A.A."/>
            <person name="Wisecaver J.H."/>
            <person name="Long T.M."/>
            <person name="Calvey C.H."/>
            <person name="Aerts A.L."/>
            <person name="Barry K.W."/>
            <person name="Choi C."/>
            <person name="Clum A."/>
            <person name="Coughlan A.Y."/>
            <person name="Deshpande S."/>
            <person name="Douglass A.P."/>
            <person name="Hanson S.J."/>
            <person name="Klenk H.-P."/>
            <person name="LaButti K.M."/>
            <person name="Lapidus A."/>
            <person name="Lindquist E.A."/>
            <person name="Lipzen A.M."/>
            <person name="Meier-Kolthoff J.P."/>
            <person name="Ohm R.A."/>
            <person name="Otillar R.P."/>
            <person name="Pangilinan J.L."/>
            <person name="Peng Y."/>
            <person name="Rokas A."/>
            <person name="Rosa C.A."/>
            <person name="Scheuner C."/>
            <person name="Sibirny A.A."/>
            <person name="Slot J.C."/>
            <person name="Stielow J.B."/>
            <person name="Sun H."/>
            <person name="Kurtzman C.P."/>
            <person name="Blackwell M."/>
            <person name="Grigoriev I.V."/>
            <person name="Jeffries T.W."/>
        </authorList>
    </citation>
    <scope>NUCLEOTIDE SEQUENCE [LARGE SCALE GENOMIC DNA]</scope>
    <source>
        <strain evidence="13">ATCC 18201 / CBS 1600 / BCRC 20928 / JCM 3617 / NBRC 0987 / NRRL Y-1542</strain>
    </source>
</reference>
<protein>
    <submittedName>
        <fullName evidence="12">Uncharacterized protein</fullName>
    </submittedName>
</protein>
<feature type="domain" description="Peptidase M16 N-terminal" evidence="8">
    <location>
        <begin position="30"/>
        <end position="166"/>
    </location>
</feature>
<dbReference type="AlphaFoldDB" id="A0A1E4S2G1"/>
<keyword evidence="3" id="KW-0479">Metal-binding</keyword>